<dbReference type="Pfam" id="PF00271">
    <property type="entry name" value="Helicase_C"/>
    <property type="match status" value="1"/>
</dbReference>
<evidence type="ECO:0000256" key="7">
    <source>
        <dbReference type="ARBA" id="ARBA00023187"/>
    </source>
</evidence>
<dbReference type="InterPro" id="IPR011545">
    <property type="entry name" value="DEAD/DEAH_box_helicase_dom"/>
</dbReference>
<dbReference type="InterPro" id="IPR002464">
    <property type="entry name" value="DNA/RNA_helicase_DEAH_CS"/>
</dbReference>
<dbReference type="FunFam" id="3.40.50.300:FF:000615">
    <property type="entry name" value="pre-mRNA-splicing factor ATP-dependent RNA helicase DEAH7"/>
    <property type="match status" value="1"/>
</dbReference>
<dbReference type="PROSITE" id="PS51192">
    <property type="entry name" value="HELICASE_ATP_BIND_1"/>
    <property type="match status" value="1"/>
</dbReference>
<dbReference type="SUPFAM" id="SSF52540">
    <property type="entry name" value="P-loop containing nucleoside triphosphate hydrolases"/>
    <property type="match status" value="1"/>
</dbReference>
<gene>
    <name evidence="12" type="ORF">EG327_008539</name>
</gene>
<dbReference type="InterPro" id="IPR011709">
    <property type="entry name" value="DEAD-box_helicase_OB_fold"/>
</dbReference>
<evidence type="ECO:0000256" key="1">
    <source>
        <dbReference type="ARBA" id="ARBA00012552"/>
    </source>
</evidence>
<dbReference type="SMART" id="SM00847">
    <property type="entry name" value="HA2"/>
    <property type="match status" value="1"/>
</dbReference>
<dbReference type="GO" id="GO:0005524">
    <property type="term" value="F:ATP binding"/>
    <property type="evidence" value="ECO:0007669"/>
    <property type="project" value="UniProtKB-KW"/>
</dbReference>
<evidence type="ECO:0000256" key="6">
    <source>
        <dbReference type="ARBA" id="ARBA00022840"/>
    </source>
</evidence>
<dbReference type="InterPro" id="IPR001650">
    <property type="entry name" value="Helicase_C-like"/>
</dbReference>
<dbReference type="InterPro" id="IPR014001">
    <property type="entry name" value="Helicase_ATP-bd"/>
</dbReference>
<evidence type="ECO:0000256" key="5">
    <source>
        <dbReference type="ARBA" id="ARBA00022806"/>
    </source>
</evidence>
<dbReference type="Pfam" id="PF07717">
    <property type="entry name" value="OB_NTP_bind"/>
    <property type="match status" value="1"/>
</dbReference>
<keyword evidence="13" id="KW-1185">Reference proteome</keyword>
<feature type="region of interest" description="Disordered" evidence="9">
    <location>
        <begin position="697"/>
        <end position="716"/>
    </location>
</feature>
<dbReference type="Gene3D" id="3.40.50.300">
    <property type="entry name" value="P-loop containing nucleotide triphosphate hydrolases"/>
    <property type="match status" value="2"/>
</dbReference>
<keyword evidence="7" id="KW-0508">mRNA splicing</keyword>
<dbReference type="GO" id="GO:0003723">
    <property type="term" value="F:RNA binding"/>
    <property type="evidence" value="ECO:0007669"/>
    <property type="project" value="TreeGrafter"/>
</dbReference>
<feature type="compositionally biased region" description="Basic and acidic residues" evidence="9">
    <location>
        <begin position="69"/>
        <end position="84"/>
    </location>
</feature>
<dbReference type="PANTHER" id="PTHR18934">
    <property type="entry name" value="ATP-DEPENDENT RNA HELICASE"/>
    <property type="match status" value="1"/>
</dbReference>
<dbReference type="SMART" id="SM00487">
    <property type="entry name" value="DEXDc"/>
    <property type="match status" value="1"/>
</dbReference>
<feature type="region of interest" description="Disordered" evidence="9">
    <location>
        <begin position="65"/>
        <end position="219"/>
    </location>
</feature>
<evidence type="ECO:0000256" key="9">
    <source>
        <dbReference type="SAM" id="MobiDB-lite"/>
    </source>
</evidence>
<evidence type="ECO:0000256" key="4">
    <source>
        <dbReference type="ARBA" id="ARBA00022801"/>
    </source>
</evidence>
<dbReference type="Pfam" id="PF00270">
    <property type="entry name" value="DEAD"/>
    <property type="match status" value="1"/>
</dbReference>
<evidence type="ECO:0000313" key="13">
    <source>
        <dbReference type="Proteomes" id="UP000490939"/>
    </source>
</evidence>
<comment type="caution">
    <text evidence="12">The sequence shown here is derived from an EMBL/GenBank/DDBJ whole genome shotgun (WGS) entry which is preliminary data.</text>
</comment>
<name>A0A8H3URT6_VENIN</name>
<dbReference type="Pfam" id="PF04408">
    <property type="entry name" value="WHD_HA2"/>
    <property type="match status" value="1"/>
</dbReference>
<feature type="domain" description="Helicase C-terminal" evidence="11">
    <location>
        <begin position="588"/>
        <end position="762"/>
    </location>
</feature>
<keyword evidence="5" id="KW-0347">Helicase</keyword>
<comment type="catalytic activity">
    <reaction evidence="8">
        <text>ATP + H2O = ADP + phosphate + H(+)</text>
        <dbReference type="Rhea" id="RHEA:13065"/>
        <dbReference type="ChEBI" id="CHEBI:15377"/>
        <dbReference type="ChEBI" id="CHEBI:15378"/>
        <dbReference type="ChEBI" id="CHEBI:30616"/>
        <dbReference type="ChEBI" id="CHEBI:43474"/>
        <dbReference type="ChEBI" id="CHEBI:456216"/>
        <dbReference type="EC" id="3.6.4.13"/>
    </reaction>
</comment>
<feature type="compositionally biased region" description="Polar residues" evidence="9">
    <location>
        <begin position="697"/>
        <end position="706"/>
    </location>
</feature>
<evidence type="ECO:0000256" key="3">
    <source>
        <dbReference type="ARBA" id="ARBA00022741"/>
    </source>
</evidence>
<evidence type="ECO:0000256" key="8">
    <source>
        <dbReference type="ARBA" id="ARBA00047984"/>
    </source>
</evidence>
<organism evidence="12 13">
    <name type="scientific">Venturia inaequalis</name>
    <name type="common">Apple scab fungus</name>
    <dbReference type="NCBI Taxonomy" id="5025"/>
    <lineage>
        <taxon>Eukaryota</taxon>
        <taxon>Fungi</taxon>
        <taxon>Dikarya</taxon>
        <taxon>Ascomycota</taxon>
        <taxon>Pezizomycotina</taxon>
        <taxon>Dothideomycetes</taxon>
        <taxon>Pleosporomycetidae</taxon>
        <taxon>Venturiales</taxon>
        <taxon>Venturiaceae</taxon>
        <taxon>Venturia</taxon>
    </lineage>
</organism>
<evidence type="ECO:0000313" key="12">
    <source>
        <dbReference type="EMBL" id="KAE9975125.1"/>
    </source>
</evidence>
<protein>
    <recommendedName>
        <fullName evidence="1">RNA helicase</fullName>
        <ecNumber evidence="1">3.6.4.13</ecNumber>
    </recommendedName>
</protein>
<dbReference type="CDD" id="cd18791">
    <property type="entry name" value="SF2_C_RHA"/>
    <property type="match status" value="1"/>
</dbReference>
<keyword evidence="6" id="KW-0067">ATP-binding</keyword>
<dbReference type="CDD" id="cd17917">
    <property type="entry name" value="DEXHc_RHA-like"/>
    <property type="match status" value="1"/>
</dbReference>
<feature type="compositionally biased region" description="Basic and acidic residues" evidence="9">
    <location>
        <begin position="175"/>
        <end position="197"/>
    </location>
</feature>
<dbReference type="GO" id="GO:0003724">
    <property type="term" value="F:RNA helicase activity"/>
    <property type="evidence" value="ECO:0007669"/>
    <property type="project" value="UniProtKB-EC"/>
</dbReference>
<dbReference type="InterPro" id="IPR048333">
    <property type="entry name" value="HA2_WH"/>
</dbReference>
<evidence type="ECO:0000256" key="2">
    <source>
        <dbReference type="ARBA" id="ARBA00022664"/>
    </source>
</evidence>
<dbReference type="Gene3D" id="1.20.120.1080">
    <property type="match status" value="1"/>
</dbReference>
<dbReference type="EC" id="3.6.4.13" evidence="1"/>
<keyword evidence="4" id="KW-0378">Hydrolase</keyword>
<dbReference type="GO" id="GO:0008380">
    <property type="term" value="P:RNA splicing"/>
    <property type="evidence" value="ECO:0007669"/>
    <property type="project" value="UniProtKB-KW"/>
</dbReference>
<dbReference type="GO" id="GO:0016787">
    <property type="term" value="F:hydrolase activity"/>
    <property type="evidence" value="ECO:0007669"/>
    <property type="project" value="UniProtKB-KW"/>
</dbReference>
<keyword evidence="2" id="KW-0507">mRNA processing</keyword>
<feature type="compositionally biased region" description="Basic and acidic residues" evidence="9">
    <location>
        <begin position="132"/>
        <end position="141"/>
    </location>
</feature>
<dbReference type="PANTHER" id="PTHR18934:SF83">
    <property type="entry name" value="PRE-MRNA-SPLICING FACTOR ATP-DEPENDENT RNA HELICASE DHX16"/>
    <property type="match status" value="1"/>
</dbReference>
<dbReference type="InterPro" id="IPR027417">
    <property type="entry name" value="P-loop_NTPase"/>
</dbReference>
<feature type="compositionally biased region" description="Basic and acidic residues" evidence="9">
    <location>
        <begin position="108"/>
        <end position="125"/>
    </location>
</feature>
<feature type="domain" description="Helicase ATP-binding" evidence="10">
    <location>
        <begin position="400"/>
        <end position="563"/>
    </location>
</feature>
<evidence type="ECO:0000259" key="10">
    <source>
        <dbReference type="PROSITE" id="PS51192"/>
    </source>
</evidence>
<dbReference type="Pfam" id="PF21010">
    <property type="entry name" value="HA2_C"/>
    <property type="match status" value="1"/>
</dbReference>
<dbReference type="PROSITE" id="PS51194">
    <property type="entry name" value="HELICASE_CTER"/>
    <property type="match status" value="1"/>
</dbReference>
<dbReference type="GO" id="GO:0006397">
    <property type="term" value="P:mRNA processing"/>
    <property type="evidence" value="ECO:0007669"/>
    <property type="project" value="UniProtKB-KW"/>
</dbReference>
<evidence type="ECO:0000259" key="11">
    <source>
        <dbReference type="PROSITE" id="PS51194"/>
    </source>
</evidence>
<dbReference type="Proteomes" id="UP000490939">
    <property type="component" value="Unassembled WGS sequence"/>
</dbReference>
<reference evidence="12 13" key="1">
    <citation type="submission" date="2019-07" db="EMBL/GenBank/DDBJ databases">
        <title>Venturia inaequalis Genome Resource.</title>
        <authorList>
            <person name="Lichtner F.J."/>
        </authorList>
    </citation>
    <scope>NUCLEOTIDE SEQUENCE [LARGE SCALE GENOMIC DNA]</scope>
    <source>
        <strain evidence="12 13">DMI_063113</strain>
    </source>
</reference>
<dbReference type="AlphaFoldDB" id="A0A8H3URT6"/>
<proteinExistence type="predicted"/>
<dbReference type="GO" id="GO:0071013">
    <property type="term" value="C:catalytic step 2 spliceosome"/>
    <property type="evidence" value="ECO:0007669"/>
    <property type="project" value="TreeGrafter"/>
</dbReference>
<dbReference type="PROSITE" id="PS00690">
    <property type="entry name" value="DEAH_ATP_HELICASE"/>
    <property type="match status" value="1"/>
</dbReference>
<sequence>MDLKTWISDSLIDKFGGSDPAIVDYVLTTASGRNTSSELVGKLSAILDGSSADLQDFADALLKRTGSGPKEKKSAPAPKVEKKRYAMVSMDEEQDVSQVQQPPPPKNGESKRRKEKARKKEDKQKDRKKSRVSKDDFEDRWGSQSEESEEEQQDEAPKKRRRVDYSHSGSDSDDSDRKEFERKLKAKDNRERDGRDRRHERKAISPPPQRDMGSIREKSRQEYLRKREAEKVALLAKQVEEEDDELQNNPMLTEREIREFTKNKELLRIAQNRLLARDAEEDRDTFFMPGEGDVSKSDVLNRRVKEREGVTDLQLWEEEQTRRATATAGLRKTRVDEADYEFVFDESQKLDFISGGTIASTMSREMLLFQQEIDKAKKAEATLQEKRKELPMYLYRTQLLEALKGHQNLIVSSETGSGKTTQIPQYILEENLNNDLMIGVTQPRRVAAMSVAARVAEERGARLGGEVGYSVRFEHKVSEKTKIKFMTDGMLLRELVSDPTLSAYSVIMLDEAHERTLDTDMLLAFLKDLSRARPDLKIIISSATMNSAKFATFLDECPIFHVPGRTHPVEKMFSAQPEANYLHAAITTVFQIHISQPIGGDILIFLTGQEDIEMGVEQIEDTMKKLGNRVKPLIVTPIYSTLPSEMQAKIFEPTPEGSRKVVLATNIAETSLTIDGIKYVIDTGLAKENVFNPATGTSSLQTTPISRASAEQRAGRAGRVGPGISLRLYTKYNYYQELQEEPIPEIQRSDLTSAVLFLKTIGVDNIIDFDFLDAPSPEALIKSLELLYMLGALNSQGAVTRLGRQMVEVPSHPRLAGALIASHKYGCVQEILTVVAMLDEAANLFFRPKDQKVHADSARQRFTHKEGGDHLTLLNVYDAWKDTEYSIPWCKENFVQYRSLQRARLVREQLEALCDRVEIPNDSSVGANDYVPILKALLAGFFSNTATLTRDGQHYRTLRTNMTVRIHPSSVLAAQDQTYKPKVVVFHELVITSGDWMRGCAPIEAEWLGEVAPHFWKTSELEKIAASKKKLPKGQGAPAIEASRGIKV</sequence>
<dbReference type="EMBL" id="WNWR01000537">
    <property type="protein sequence ID" value="KAE9975125.1"/>
    <property type="molecule type" value="Genomic_DNA"/>
</dbReference>
<dbReference type="InterPro" id="IPR007502">
    <property type="entry name" value="Helicase-assoc_dom"/>
</dbReference>
<dbReference type="SMART" id="SM00490">
    <property type="entry name" value="HELICc"/>
    <property type="match status" value="1"/>
</dbReference>
<dbReference type="FunFam" id="3.40.50.300:FF:000007">
    <property type="entry name" value="Pre-mRNA-splicing factor ATP-dependent RNA helicase"/>
    <property type="match status" value="1"/>
</dbReference>
<keyword evidence="3" id="KW-0547">Nucleotide-binding</keyword>
<accession>A0A8H3URT6</accession>